<proteinExistence type="predicted"/>
<feature type="transmembrane region" description="Helical" evidence="2">
    <location>
        <begin position="266"/>
        <end position="286"/>
    </location>
</feature>
<evidence type="ECO:0000256" key="1">
    <source>
        <dbReference type="SAM" id="MobiDB-lite"/>
    </source>
</evidence>
<dbReference type="EMBL" id="JAELXT010000014">
    <property type="protein sequence ID" value="MBJ6126599.1"/>
    <property type="molecule type" value="Genomic_DNA"/>
</dbReference>
<reference evidence="4" key="1">
    <citation type="submission" date="2020-12" db="EMBL/GenBank/DDBJ databases">
        <title>Hymenobacter sp.</title>
        <authorList>
            <person name="Kim M.K."/>
        </authorList>
    </citation>
    <scope>NUCLEOTIDE SEQUENCE [LARGE SCALE GENOMIC DNA]</scope>
    <source>
        <strain evidence="4">BT325</strain>
    </source>
</reference>
<comment type="caution">
    <text evidence="3">The sequence shown here is derived from an EMBL/GenBank/DDBJ whole genome shotgun (WGS) entry which is preliminary data.</text>
</comment>
<keyword evidence="4" id="KW-1185">Reference proteome</keyword>
<dbReference type="PANTHER" id="PTHR40400:SF1">
    <property type="entry name" value="SLR1512 PROTEIN"/>
    <property type="match status" value="1"/>
</dbReference>
<dbReference type="Proteomes" id="UP000620670">
    <property type="component" value="Unassembled WGS sequence"/>
</dbReference>
<feature type="transmembrane region" description="Helical" evidence="2">
    <location>
        <begin position="160"/>
        <end position="181"/>
    </location>
</feature>
<evidence type="ECO:0000313" key="4">
    <source>
        <dbReference type="Proteomes" id="UP000620670"/>
    </source>
</evidence>
<accession>A0ABS0Y2R5</accession>
<keyword evidence="2" id="KW-0812">Transmembrane</keyword>
<keyword evidence="2" id="KW-0472">Membrane</keyword>
<gene>
    <name evidence="3" type="ORF">JAO75_14420</name>
</gene>
<keyword evidence="2" id="KW-1133">Transmembrane helix</keyword>
<sequence length="355" mass="36400">MSSWSVSRRSPPEKPGSPPQSSSIRRSVAVNLVDLAAQNLLSPMVLFFALGLAAALARSDLTIPEAVAKTLALYLMLSIGFKGGVEVAANGITLRMVGVMGMGIVLSFALPVIGFLILRAVSGLSRVDAAAVAAHYGSISIVTFIAATEIVRGQSLPFEGYIVAVAAVMETPAILSALLLARSGQPARNGNEGLGPLLHEVGLNGSVVMLVGSFLIGWATGPKGLQLIAPFIVDPFRGVLCLFLLDMGLVAGRGMREGARHLSAPVLGFGIVMPLIGAALATLAVWPLGLSLGGAALFVTLAASASYIAVPAAMRLALPEAKPAIYLTLSLGVTFPFNLSIGIPLYLALAGLVAG</sequence>
<feature type="transmembrane region" description="Helical" evidence="2">
    <location>
        <begin position="130"/>
        <end position="148"/>
    </location>
</feature>
<evidence type="ECO:0000256" key="2">
    <source>
        <dbReference type="SAM" id="Phobius"/>
    </source>
</evidence>
<evidence type="ECO:0000313" key="3">
    <source>
        <dbReference type="EMBL" id="MBJ6126599.1"/>
    </source>
</evidence>
<feature type="transmembrane region" description="Helical" evidence="2">
    <location>
        <begin position="98"/>
        <end position="118"/>
    </location>
</feature>
<feature type="region of interest" description="Disordered" evidence="1">
    <location>
        <begin position="1"/>
        <end position="23"/>
    </location>
</feature>
<feature type="transmembrane region" description="Helical" evidence="2">
    <location>
        <begin position="292"/>
        <end position="313"/>
    </location>
</feature>
<feature type="transmembrane region" description="Helical" evidence="2">
    <location>
        <begin position="71"/>
        <end position="92"/>
    </location>
</feature>
<feature type="transmembrane region" description="Helical" evidence="2">
    <location>
        <begin position="40"/>
        <end position="59"/>
    </location>
</feature>
<feature type="transmembrane region" description="Helical" evidence="2">
    <location>
        <begin position="201"/>
        <end position="221"/>
    </location>
</feature>
<dbReference type="PANTHER" id="PTHR40400">
    <property type="entry name" value="SLR1512 PROTEIN"/>
    <property type="match status" value="1"/>
</dbReference>
<organism evidence="3 4">
    <name type="scientific">Microvirga splendida</name>
    <dbReference type="NCBI Taxonomy" id="2795727"/>
    <lineage>
        <taxon>Bacteria</taxon>
        <taxon>Pseudomonadati</taxon>
        <taxon>Pseudomonadota</taxon>
        <taxon>Alphaproteobacteria</taxon>
        <taxon>Hyphomicrobiales</taxon>
        <taxon>Methylobacteriaceae</taxon>
        <taxon>Microvirga</taxon>
    </lineage>
</organism>
<name>A0ABS0Y2R5_9HYPH</name>
<dbReference type="InterPro" id="IPR010293">
    <property type="entry name" value="Sbt_1"/>
</dbReference>
<feature type="transmembrane region" description="Helical" evidence="2">
    <location>
        <begin position="325"/>
        <end position="349"/>
    </location>
</feature>
<dbReference type="Pfam" id="PF05982">
    <property type="entry name" value="Sbt_1"/>
    <property type="match status" value="1"/>
</dbReference>
<protein>
    <submittedName>
        <fullName evidence="3">Sodium-dependent bicarbonate transport family permease</fullName>
    </submittedName>
</protein>